<protein>
    <recommendedName>
        <fullName evidence="3">Lipoprotein LPP20-like domain-containing protein</fullName>
    </recommendedName>
</protein>
<feature type="chain" id="PRO_5045670154" description="Lipoprotein LPP20-like domain-containing protein" evidence="2">
    <location>
        <begin position="28"/>
        <end position="190"/>
    </location>
</feature>
<proteinExistence type="predicted"/>
<evidence type="ECO:0000256" key="2">
    <source>
        <dbReference type="SAM" id="SignalP"/>
    </source>
</evidence>
<evidence type="ECO:0000259" key="3">
    <source>
        <dbReference type="Pfam" id="PF02169"/>
    </source>
</evidence>
<dbReference type="RefSeq" id="WP_051610336.1">
    <property type="nucleotide sequence ID" value="NZ_BSOR01000008.1"/>
</dbReference>
<feature type="region of interest" description="Disordered" evidence="1">
    <location>
        <begin position="170"/>
        <end position="190"/>
    </location>
</feature>
<dbReference type="Proteomes" id="UP001156682">
    <property type="component" value="Unassembled WGS sequence"/>
</dbReference>
<organism evidence="4 5">
    <name type="scientific">Marinospirillum insulare</name>
    <dbReference type="NCBI Taxonomy" id="217169"/>
    <lineage>
        <taxon>Bacteria</taxon>
        <taxon>Pseudomonadati</taxon>
        <taxon>Pseudomonadota</taxon>
        <taxon>Gammaproteobacteria</taxon>
        <taxon>Oceanospirillales</taxon>
        <taxon>Oceanospirillaceae</taxon>
        <taxon>Marinospirillum</taxon>
    </lineage>
</organism>
<evidence type="ECO:0000313" key="5">
    <source>
        <dbReference type="Proteomes" id="UP001156682"/>
    </source>
</evidence>
<name>A0ABQ5ZSB8_9GAMM</name>
<accession>A0ABQ5ZSB8</accession>
<comment type="caution">
    <text evidence="4">The sequence shown here is derived from an EMBL/GenBank/DDBJ whole genome shotgun (WGS) entry which is preliminary data.</text>
</comment>
<feature type="domain" description="Lipoprotein LPP20-like" evidence="3">
    <location>
        <begin position="63"/>
        <end position="140"/>
    </location>
</feature>
<keyword evidence="2" id="KW-0732">Signal</keyword>
<gene>
    <name evidence="4" type="ORF">GCM10007878_04560</name>
</gene>
<dbReference type="Pfam" id="PF02169">
    <property type="entry name" value="LPP20"/>
    <property type="match status" value="1"/>
</dbReference>
<keyword evidence="5" id="KW-1185">Reference proteome</keyword>
<feature type="signal peptide" evidence="2">
    <location>
        <begin position="1"/>
        <end position="27"/>
    </location>
</feature>
<dbReference type="PROSITE" id="PS51257">
    <property type="entry name" value="PROKAR_LIPOPROTEIN"/>
    <property type="match status" value="1"/>
</dbReference>
<dbReference type="InterPro" id="IPR024952">
    <property type="entry name" value="LPP20-like_dom"/>
</dbReference>
<evidence type="ECO:0000256" key="1">
    <source>
        <dbReference type="SAM" id="MobiDB-lite"/>
    </source>
</evidence>
<sequence>MINKTLLTGLMLLGLTLILGCASKDEAEEPVTEKEVRVLDMGSFDPVVLRVNGYGTHGKTDVQTTPNQRNLMAMRASKLDAYRSMAERVYGTRIQGNTTVQNLATRDDHIRGYVDNLVRGAKVVSTRDLGNGSYETLMELVLEPRFQHCMLRSESMAADPSCAKYTIHGEHPSQRLPISQNQPRARYHLN</sequence>
<evidence type="ECO:0000313" key="4">
    <source>
        <dbReference type="EMBL" id="GLR63021.1"/>
    </source>
</evidence>
<reference evidence="5" key="1">
    <citation type="journal article" date="2019" name="Int. J. Syst. Evol. Microbiol.">
        <title>The Global Catalogue of Microorganisms (GCM) 10K type strain sequencing project: providing services to taxonomists for standard genome sequencing and annotation.</title>
        <authorList>
            <consortium name="The Broad Institute Genomics Platform"/>
            <consortium name="The Broad Institute Genome Sequencing Center for Infectious Disease"/>
            <person name="Wu L."/>
            <person name="Ma J."/>
        </authorList>
    </citation>
    <scope>NUCLEOTIDE SEQUENCE [LARGE SCALE GENOMIC DNA]</scope>
    <source>
        <strain evidence="5">NBRC 100033</strain>
    </source>
</reference>
<dbReference type="EMBL" id="BSOR01000008">
    <property type="protein sequence ID" value="GLR63021.1"/>
    <property type="molecule type" value="Genomic_DNA"/>
</dbReference>